<comment type="caution">
    <text evidence="1">The sequence shown here is derived from an EMBL/GenBank/DDBJ whole genome shotgun (WGS) entry which is preliminary data.</text>
</comment>
<accession>A0ACC2TP83</accession>
<evidence type="ECO:0000313" key="1">
    <source>
        <dbReference type="EMBL" id="KAJ9076306.1"/>
    </source>
</evidence>
<protein>
    <submittedName>
        <fullName evidence="1">Uncharacterized protein</fullName>
    </submittedName>
</protein>
<proteinExistence type="predicted"/>
<keyword evidence="2" id="KW-1185">Reference proteome</keyword>
<gene>
    <name evidence="1" type="ORF">DSO57_1027553</name>
</gene>
<organism evidence="1 2">
    <name type="scientific">Entomophthora muscae</name>
    <dbReference type="NCBI Taxonomy" id="34485"/>
    <lineage>
        <taxon>Eukaryota</taxon>
        <taxon>Fungi</taxon>
        <taxon>Fungi incertae sedis</taxon>
        <taxon>Zoopagomycota</taxon>
        <taxon>Entomophthoromycotina</taxon>
        <taxon>Entomophthoromycetes</taxon>
        <taxon>Entomophthorales</taxon>
        <taxon>Entomophthoraceae</taxon>
        <taxon>Entomophthora</taxon>
    </lineage>
</organism>
<name>A0ACC2TP83_9FUNG</name>
<reference evidence="1" key="1">
    <citation type="submission" date="2022-04" db="EMBL/GenBank/DDBJ databases">
        <title>Genome of the entomopathogenic fungus Entomophthora muscae.</title>
        <authorList>
            <person name="Elya C."/>
            <person name="Lovett B.R."/>
            <person name="Lee E."/>
            <person name="Macias A.M."/>
            <person name="Hajek A.E."/>
            <person name="De Bivort B.L."/>
            <person name="Kasson M.T."/>
            <person name="De Fine Licht H.H."/>
            <person name="Stajich J.E."/>
        </authorList>
    </citation>
    <scope>NUCLEOTIDE SEQUENCE</scope>
    <source>
        <strain evidence="1">Berkeley</strain>
    </source>
</reference>
<dbReference type="EMBL" id="QTSX02002298">
    <property type="protein sequence ID" value="KAJ9076306.1"/>
    <property type="molecule type" value="Genomic_DNA"/>
</dbReference>
<sequence>MTFMLAKIKQTYQETQCSASTGSKSTFTASKRAKKAPKAKTPCGVPVHQSP</sequence>
<dbReference type="Proteomes" id="UP001165960">
    <property type="component" value="Unassembled WGS sequence"/>
</dbReference>
<evidence type="ECO:0000313" key="2">
    <source>
        <dbReference type="Proteomes" id="UP001165960"/>
    </source>
</evidence>